<name>A0A2Z3H0A6_9BACT</name>
<dbReference type="OrthoDB" id="3190463at2"/>
<dbReference type="InterPro" id="IPR050638">
    <property type="entry name" value="AA-Vitamin_Transporters"/>
</dbReference>
<protein>
    <recommendedName>
        <fullName evidence="8">EamA domain-containing protein</fullName>
    </recommendedName>
</protein>
<evidence type="ECO:0000256" key="6">
    <source>
        <dbReference type="SAM" id="MobiDB-lite"/>
    </source>
</evidence>
<dbReference type="InterPro" id="IPR037185">
    <property type="entry name" value="EmrE-like"/>
</dbReference>
<evidence type="ECO:0000256" key="2">
    <source>
        <dbReference type="ARBA" id="ARBA00007362"/>
    </source>
</evidence>
<evidence type="ECO:0000313" key="10">
    <source>
        <dbReference type="Proteomes" id="UP000245802"/>
    </source>
</evidence>
<comment type="subcellular location">
    <subcellularLocation>
        <location evidence="1">Membrane</location>
        <topology evidence="1">Multi-pass membrane protein</topology>
    </subcellularLocation>
</comment>
<keyword evidence="10" id="KW-1185">Reference proteome</keyword>
<feature type="transmembrane region" description="Helical" evidence="7">
    <location>
        <begin position="52"/>
        <end position="75"/>
    </location>
</feature>
<organism evidence="9 10">
    <name type="scientific">Gemmata obscuriglobus</name>
    <dbReference type="NCBI Taxonomy" id="114"/>
    <lineage>
        <taxon>Bacteria</taxon>
        <taxon>Pseudomonadati</taxon>
        <taxon>Planctomycetota</taxon>
        <taxon>Planctomycetia</taxon>
        <taxon>Gemmatales</taxon>
        <taxon>Gemmataceae</taxon>
        <taxon>Gemmata</taxon>
    </lineage>
</organism>
<keyword evidence="3 7" id="KW-0812">Transmembrane</keyword>
<evidence type="ECO:0000256" key="3">
    <source>
        <dbReference type="ARBA" id="ARBA00022692"/>
    </source>
</evidence>
<dbReference type="EMBL" id="CP025958">
    <property type="protein sequence ID" value="AWM39148.1"/>
    <property type="molecule type" value="Genomic_DNA"/>
</dbReference>
<keyword evidence="4 7" id="KW-1133">Transmembrane helix</keyword>
<accession>A0A2Z3H0A6</accession>
<feature type="transmembrane region" description="Helical" evidence="7">
    <location>
        <begin position="318"/>
        <end position="336"/>
    </location>
</feature>
<feature type="compositionally biased region" description="Pro residues" evidence="6">
    <location>
        <begin position="355"/>
        <end position="369"/>
    </location>
</feature>
<feature type="transmembrane region" description="Helical" evidence="7">
    <location>
        <begin position="262"/>
        <end position="284"/>
    </location>
</feature>
<dbReference type="Proteomes" id="UP000245802">
    <property type="component" value="Chromosome"/>
</dbReference>
<evidence type="ECO:0000259" key="8">
    <source>
        <dbReference type="Pfam" id="PF00892"/>
    </source>
</evidence>
<proteinExistence type="inferred from homology"/>
<feature type="transmembrane region" description="Helical" evidence="7">
    <location>
        <begin position="174"/>
        <end position="193"/>
    </location>
</feature>
<dbReference type="PANTHER" id="PTHR32322:SF2">
    <property type="entry name" value="EAMA DOMAIN-CONTAINING PROTEIN"/>
    <property type="match status" value="1"/>
</dbReference>
<feature type="domain" description="EamA" evidence="8">
    <location>
        <begin position="53"/>
        <end position="188"/>
    </location>
</feature>
<feature type="transmembrane region" description="Helical" evidence="7">
    <location>
        <begin position="231"/>
        <end position="250"/>
    </location>
</feature>
<sequence>MQILETPTRTKSVREVQPASIESRLVPTLAEVTMTNNSRPQAAPWWARLSPLGMACFVALCVITGTTFLAMRVAVGPHGGWPPFTMAASRFAAAGTAVLLVLRALGRPVMPARQQILPLAAAGLLLCGGGTGLATLASRSAGSGLVSLFFGLGPIIVTGLEAVIAHRRPSSRGLLGMTLGAVGVGVLVLPAGVTVDAGLTNLAALVLGPACYAAGALTVKYRVNKDALWTVIGWQMIAGAIPLAVAAAAAGEPLPAPTAPAWAAWGYLTAVSSVLGFGAYMVALKRLPTPVFMSHTWVIPIIAMMLGCVLLGEPLTWQSIAAGALIVAGLATLVTASGNRPNPPPSSPPSSNCGAPPPAPTPTPTPTPEKMPARASKQARPFSLRLMNALAAPHW</sequence>
<dbReference type="AlphaFoldDB" id="A0A2Z3H0A6"/>
<gene>
    <name evidence="9" type="ORF">C1280_20605</name>
</gene>
<feature type="transmembrane region" description="Helical" evidence="7">
    <location>
        <begin position="117"/>
        <end position="138"/>
    </location>
</feature>
<dbReference type="Pfam" id="PF00892">
    <property type="entry name" value="EamA"/>
    <property type="match status" value="2"/>
</dbReference>
<dbReference type="SUPFAM" id="SSF103481">
    <property type="entry name" value="Multidrug resistance efflux transporter EmrE"/>
    <property type="match status" value="2"/>
</dbReference>
<feature type="transmembrane region" description="Helical" evidence="7">
    <location>
        <begin position="291"/>
        <end position="312"/>
    </location>
</feature>
<feature type="transmembrane region" description="Helical" evidence="7">
    <location>
        <begin position="87"/>
        <end position="105"/>
    </location>
</feature>
<dbReference type="KEGG" id="gog:C1280_20605"/>
<feature type="domain" description="EamA" evidence="8">
    <location>
        <begin position="204"/>
        <end position="334"/>
    </location>
</feature>
<feature type="transmembrane region" description="Helical" evidence="7">
    <location>
        <begin position="144"/>
        <end position="165"/>
    </location>
</feature>
<dbReference type="GO" id="GO:0016020">
    <property type="term" value="C:membrane"/>
    <property type="evidence" value="ECO:0007669"/>
    <property type="project" value="UniProtKB-SubCell"/>
</dbReference>
<feature type="transmembrane region" description="Helical" evidence="7">
    <location>
        <begin position="199"/>
        <end position="219"/>
    </location>
</feature>
<dbReference type="InterPro" id="IPR000620">
    <property type="entry name" value="EamA_dom"/>
</dbReference>
<dbReference type="Gene3D" id="1.10.3730.20">
    <property type="match status" value="1"/>
</dbReference>
<comment type="similarity">
    <text evidence="2">Belongs to the EamA transporter family.</text>
</comment>
<keyword evidence="5 7" id="KW-0472">Membrane</keyword>
<evidence type="ECO:0000256" key="1">
    <source>
        <dbReference type="ARBA" id="ARBA00004141"/>
    </source>
</evidence>
<evidence type="ECO:0000256" key="4">
    <source>
        <dbReference type="ARBA" id="ARBA00022989"/>
    </source>
</evidence>
<evidence type="ECO:0000313" key="9">
    <source>
        <dbReference type="EMBL" id="AWM39148.1"/>
    </source>
</evidence>
<feature type="region of interest" description="Disordered" evidence="6">
    <location>
        <begin position="338"/>
        <end position="380"/>
    </location>
</feature>
<evidence type="ECO:0000256" key="5">
    <source>
        <dbReference type="ARBA" id="ARBA00023136"/>
    </source>
</evidence>
<evidence type="ECO:0000256" key="7">
    <source>
        <dbReference type="SAM" id="Phobius"/>
    </source>
</evidence>
<reference evidence="9 10" key="1">
    <citation type="submission" date="2018-01" db="EMBL/GenBank/DDBJ databases">
        <title>G. obscuriglobus.</title>
        <authorList>
            <person name="Franke J."/>
            <person name="Blomberg W."/>
            <person name="Selmecki A."/>
        </authorList>
    </citation>
    <scope>NUCLEOTIDE SEQUENCE [LARGE SCALE GENOMIC DNA]</scope>
    <source>
        <strain evidence="9 10">DSM 5831</strain>
    </source>
</reference>
<dbReference type="PANTHER" id="PTHR32322">
    <property type="entry name" value="INNER MEMBRANE TRANSPORTER"/>
    <property type="match status" value="1"/>
</dbReference>